<evidence type="ECO:0000256" key="1">
    <source>
        <dbReference type="ARBA" id="ARBA00006594"/>
    </source>
</evidence>
<dbReference type="Gene3D" id="3.40.50.150">
    <property type="entry name" value="Vaccinia Virus protein VP39"/>
    <property type="match status" value="1"/>
</dbReference>
<feature type="domain" description="ParB-like N-terminal" evidence="5">
    <location>
        <begin position="9"/>
        <end position="99"/>
    </location>
</feature>
<comment type="caution">
    <text evidence="6">The sequence shown here is derived from an EMBL/GenBank/DDBJ whole genome shotgun (WGS) entry which is preliminary data.</text>
</comment>
<dbReference type="PRINTS" id="PR00508">
    <property type="entry name" value="S21N4MTFRASE"/>
</dbReference>
<keyword evidence="3" id="KW-0808">Transferase</keyword>
<dbReference type="PANTHER" id="PTHR33375">
    <property type="entry name" value="CHROMOSOME-PARTITIONING PROTEIN PARB-RELATED"/>
    <property type="match status" value="1"/>
</dbReference>
<dbReference type="GO" id="GO:0005694">
    <property type="term" value="C:chromosome"/>
    <property type="evidence" value="ECO:0007669"/>
    <property type="project" value="TreeGrafter"/>
</dbReference>
<dbReference type="Pfam" id="PF01555">
    <property type="entry name" value="N6_N4_Mtase"/>
    <property type="match status" value="1"/>
</dbReference>
<dbReference type="InterPro" id="IPR003115">
    <property type="entry name" value="ParB_N"/>
</dbReference>
<dbReference type="InterPro" id="IPR015840">
    <property type="entry name" value="DNA_MeTrfase_ParB"/>
</dbReference>
<dbReference type="InterPro" id="IPR002052">
    <property type="entry name" value="DNA_methylase_N6_adenine_CS"/>
</dbReference>
<evidence type="ECO:0000313" key="7">
    <source>
        <dbReference type="Proteomes" id="UP000034032"/>
    </source>
</evidence>
<dbReference type="GO" id="GO:0007059">
    <property type="term" value="P:chromosome segregation"/>
    <property type="evidence" value="ECO:0007669"/>
    <property type="project" value="TreeGrafter"/>
</dbReference>
<keyword evidence="2 6" id="KW-0489">Methyltransferase</keyword>
<dbReference type="AlphaFoldDB" id="A0A0G1KDW6"/>
<evidence type="ECO:0000256" key="4">
    <source>
        <dbReference type="RuleBase" id="RU362026"/>
    </source>
</evidence>
<dbReference type="GO" id="GO:0008170">
    <property type="term" value="F:N-methyltransferase activity"/>
    <property type="evidence" value="ECO:0007669"/>
    <property type="project" value="InterPro"/>
</dbReference>
<dbReference type="PIRSF" id="PIRSF036758">
    <property type="entry name" value="Aden_M_ParB"/>
    <property type="match status" value="1"/>
</dbReference>
<organism evidence="6 7">
    <name type="scientific">Candidatus Yanofskybacteria bacterium GW2011_GWA2_44_9</name>
    <dbReference type="NCBI Taxonomy" id="1619025"/>
    <lineage>
        <taxon>Bacteria</taxon>
        <taxon>Candidatus Yanofskyibacteriota</taxon>
    </lineage>
</organism>
<sequence length="425" mass="48315">MLTKNIKIEQVNIKDLKPAVYNPRKWDEKVLSDMKESISRFGLVDPLLVNGAPDRRNIVIGGHLRLKIATLLGFTEIPVVYLHIPDIEREKELNLRLNKNVGAWDEELLKVLDTNLLLDVGFTPDELNSFFDDVLELTDDGFDVEEELSKITVPESKPGDLYALGEHRLLCGDALKSADVAKLMGSDKAHTIFCDPPYNIALDYRKGIGTNGKYTQEKLVNDNKGTVEYGKFIEDSLKNALAVSHPDIHVFFWCDERYVWLLQQLYEKHGVKNRRLCLWVKNNFDPTPQVAFNKVIELCVYGTRGSPTLNPNIKNVSEILNKEVNSIGSYDDLMSIVQLWLVKRDTTTDYEHPTQKPITLCEKPLKRCSAPGEIILDLFGGSGSTLIAAEQLKRRAFLVELDPTFCDLIIRRYEQFTGNHAKRIN</sequence>
<dbReference type="CDD" id="cd16401">
    <property type="entry name" value="ParB_N_like_MT"/>
    <property type="match status" value="1"/>
</dbReference>
<evidence type="ECO:0000256" key="2">
    <source>
        <dbReference type="ARBA" id="ARBA00022603"/>
    </source>
</evidence>
<dbReference type="Gene3D" id="3.90.1530.10">
    <property type="entry name" value="Conserved hypothetical protein from pyrococcus furiosus pfu- 392566-001, ParB domain"/>
    <property type="match status" value="1"/>
</dbReference>
<dbReference type="SUPFAM" id="SSF110849">
    <property type="entry name" value="ParB/Sulfiredoxin"/>
    <property type="match status" value="1"/>
</dbReference>
<dbReference type="EC" id="2.1.1.-" evidence="4"/>
<evidence type="ECO:0000259" key="5">
    <source>
        <dbReference type="SMART" id="SM00470"/>
    </source>
</evidence>
<dbReference type="EMBL" id="LCJR01000015">
    <property type="protein sequence ID" value="KKT81773.1"/>
    <property type="molecule type" value="Genomic_DNA"/>
</dbReference>
<dbReference type="InterPro" id="IPR050336">
    <property type="entry name" value="Chromosome_partition/occlusion"/>
</dbReference>
<dbReference type="SUPFAM" id="SSF53335">
    <property type="entry name" value="S-adenosyl-L-methionine-dependent methyltransferases"/>
    <property type="match status" value="1"/>
</dbReference>
<comment type="similarity">
    <text evidence="1 4">Belongs to the N(4)/N(6)-methyltransferase family.</text>
</comment>
<proteinExistence type="inferred from homology"/>
<dbReference type="PANTHER" id="PTHR33375:SF1">
    <property type="entry name" value="CHROMOSOME-PARTITIONING PROTEIN PARB-RELATED"/>
    <property type="match status" value="1"/>
</dbReference>
<dbReference type="SMART" id="SM00470">
    <property type="entry name" value="ParB"/>
    <property type="match status" value="1"/>
</dbReference>
<evidence type="ECO:0000256" key="3">
    <source>
        <dbReference type="ARBA" id="ARBA00022679"/>
    </source>
</evidence>
<dbReference type="PROSITE" id="PS00092">
    <property type="entry name" value="N6_MTASE"/>
    <property type="match status" value="1"/>
</dbReference>
<dbReference type="InterPro" id="IPR036086">
    <property type="entry name" value="ParB/Sulfiredoxin_sf"/>
</dbReference>
<dbReference type="InterPro" id="IPR001091">
    <property type="entry name" value="RM_Methyltransferase"/>
</dbReference>
<gene>
    <name evidence="6" type="ORF">UW79_C0015G0012</name>
</gene>
<dbReference type="Pfam" id="PF02195">
    <property type="entry name" value="ParB_N"/>
    <property type="match status" value="1"/>
</dbReference>
<protein>
    <recommendedName>
        <fullName evidence="4">Methyltransferase</fullName>
        <ecNumber evidence="4">2.1.1.-</ecNumber>
    </recommendedName>
</protein>
<dbReference type="InterPro" id="IPR002941">
    <property type="entry name" value="DNA_methylase_N4/N6"/>
</dbReference>
<dbReference type="GO" id="GO:0003677">
    <property type="term" value="F:DNA binding"/>
    <property type="evidence" value="ECO:0007669"/>
    <property type="project" value="InterPro"/>
</dbReference>
<dbReference type="GO" id="GO:0032259">
    <property type="term" value="P:methylation"/>
    <property type="evidence" value="ECO:0007669"/>
    <property type="project" value="UniProtKB-KW"/>
</dbReference>
<name>A0A0G1KDW6_9BACT</name>
<reference evidence="6 7" key="1">
    <citation type="journal article" date="2015" name="Nature">
        <title>rRNA introns, odd ribosomes, and small enigmatic genomes across a large radiation of phyla.</title>
        <authorList>
            <person name="Brown C.T."/>
            <person name="Hug L.A."/>
            <person name="Thomas B.C."/>
            <person name="Sharon I."/>
            <person name="Castelle C.J."/>
            <person name="Singh A."/>
            <person name="Wilkins M.J."/>
            <person name="Williams K.H."/>
            <person name="Banfield J.F."/>
        </authorList>
    </citation>
    <scope>NUCLEOTIDE SEQUENCE [LARGE SCALE GENOMIC DNA]</scope>
</reference>
<dbReference type="InterPro" id="IPR029063">
    <property type="entry name" value="SAM-dependent_MTases_sf"/>
</dbReference>
<evidence type="ECO:0000313" key="6">
    <source>
        <dbReference type="EMBL" id="KKT81773.1"/>
    </source>
</evidence>
<dbReference type="Proteomes" id="UP000034032">
    <property type="component" value="Unassembled WGS sequence"/>
</dbReference>
<accession>A0A0G1KDW6</accession>